<feature type="region of interest" description="Disordered" evidence="10">
    <location>
        <begin position="95"/>
        <end position="131"/>
    </location>
</feature>
<evidence type="ECO:0000256" key="7">
    <source>
        <dbReference type="ARBA" id="ARBA00023212"/>
    </source>
</evidence>
<feature type="compositionally biased region" description="Acidic residues" evidence="10">
    <location>
        <begin position="98"/>
        <end position="131"/>
    </location>
</feature>
<evidence type="ECO:0000313" key="11">
    <source>
        <dbReference type="Ensembl" id="ENSCHIP00010001680.1"/>
    </source>
</evidence>
<keyword evidence="6 9" id="KW-0175">Coiled coil</keyword>
<evidence type="ECO:0000256" key="3">
    <source>
        <dbReference type="ARBA" id="ARBA00022490"/>
    </source>
</evidence>
<evidence type="ECO:0000256" key="2">
    <source>
        <dbReference type="ARBA" id="ARBA00004245"/>
    </source>
</evidence>
<evidence type="ECO:0000256" key="9">
    <source>
        <dbReference type="SAM" id="Coils"/>
    </source>
</evidence>
<dbReference type="Ensembl" id="ENSCHIT00010002340.1">
    <property type="protein sequence ID" value="ENSCHIP00010001680.1"/>
    <property type="gene ID" value="ENSCHIG00010001235.1"/>
</dbReference>
<evidence type="ECO:0000256" key="8">
    <source>
        <dbReference type="ARBA" id="ARBA00023273"/>
    </source>
</evidence>
<evidence type="ECO:0000256" key="6">
    <source>
        <dbReference type="ARBA" id="ARBA00023054"/>
    </source>
</evidence>
<dbReference type="PANTHER" id="PTHR14885:SF3">
    <property type="entry name" value="CILIA- AND FLAGELLA-ASSOCIATED PROTEIN 44"/>
    <property type="match status" value="1"/>
</dbReference>
<proteinExistence type="predicted"/>
<comment type="subcellular location">
    <subcellularLocation>
        <location evidence="1">Cell projection</location>
        <location evidence="1">Cilium</location>
    </subcellularLocation>
    <subcellularLocation>
        <location evidence="2">Cytoplasm</location>
        <location evidence="2">Cytoskeleton</location>
    </subcellularLocation>
</comment>
<dbReference type="AlphaFoldDB" id="A0A8C2QQN9"/>
<name>A0A8C2QQN9_CAPHI</name>
<dbReference type="GO" id="GO:0005929">
    <property type="term" value="C:cilium"/>
    <property type="evidence" value="ECO:0007669"/>
    <property type="project" value="UniProtKB-SubCell"/>
</dbReference>
<sequence>MGDFNLKTASDYKIPEHMRINAAKKEEELGYLDSMWKINETLKEMEEKKNEVAKLQDQEKALYAGFQTALGENNKFANFLMKVLKKRIKRVKKKEVEGDVDEEEESEESSEEESSLESDEDESGSEDEVFDDSICPTNCDIGLFELALQLREKRLDIEEALVEEKKMIDNLKKEYDTLSKKVKIVATNLNAAEEALEAYQREKQQRLNELLVVIPLKLHQVMGLEVAPPSLSRRAITLRLFQRKIHGTLVGRRAVLV</sequence>
<evidence type="ECO:0000256" key="1">
    <source>
        <dbReference type="ARBA" id="ARBA00004138"/>
    </source>
</evidence>
<keyword evidence="3" id="KW-0963">Cytoplasm</keyword>
<keyword evidence="5" id="KW-0677">Repeat</keyword>
<protein>
    <submittedName>
        <fullName evidence="11">Uncharacterized protein</fullName>
    </submittedName>
</protein>
<feature type="coiled-coil region" evidence="9">
    <location>
        <begin position="38"/>
        <end position="65"/>
    </location>
</feature>
<organism evidence="11">
    <name type="scientific">Capra hircus</name>
    <name type="common">Goat</name>
    <dbReference type="NCBI Taxonomy" id="9925"/>
    <lineage>
        <taxon>Eukaryota</taxon>
        <taxon>Metazoa</taxon>
        <taxon>Chordata</taxon>
        <taxon>Craniata</taxon>
        <taxon>Vertebrata</taxon>
        <taxon>Euteleostomi</taxon>
        <taxon>Mammalia</taxon>
        <taxon>Eutheria</taxon>
        <taxon>Laurasiatheria</taxon>
        <taxon>Artiodactyla</taxon>
        <taxon>Ruminantia</taxon>
        <taxon>Pecora</taxon>
        <taxon>Bovidae</taxon>
        <taxon>Caprinae</taxon>
        <taxon>Capra</taxon>
    </lineage>
</organism>
<keyword evidence="8" id="KW-0966">Cell projection</keyword>
<accession>A0A8C2QQN9</accession>
<evidence type="ECO:0000256" key="4">
    <source>
        <dbReference type="ARBA" id="ARBA00022574"/>
    </source>
</evidence>
<evidence type="ECO:0000256" key="5">
    <source>
        <dbReference type="ARBA" id="ARBA00022737"/>
    </source>
</evidence>
<dbReference type="GO" id="GO:0005856">
    <property type="term" value="C:cytoskeleton"/>
    <property type="evidence" value="ECO:0007669"/>
    <property type="project" value="UniProtKB-SubCell"/>
</dbReference>
<reference evidence="11" key="2">
    <citation type="submission" date="2025-08" db="UniProtKB">
        <authorList>
            <consortium name="Ensembl"/>
        </authorList>
    </citation>
    <scope>IDENTIFICATION</scope>
</reference>
<keyword evidence="4" id="KW-0853">WD repeat</keyword>
<keyword evidence="7" id="KW-0206">Cytoskeleton</keyword>
<reference evidence="11" key="1">
    <citation type="submission" date="2019-03" db="EMBL/GenBank/DDBJ databases">
        <title>Genome sequencing and reference-guided assembly of Black Bengal Goat (Capra hircus).</title>
        <authorList>
            <person name="Siddiki A.Z."/>
            <person name="Baten A."/>
            <person name="Billah M."/>
            <person name="Alam M.A.U."/>
            <person name="Shawrob K.S.M."/>
            <person name="Saha S."/>
            <person name="Chowdhury M."/>
            <person name="Rahman A.H."/>
            <person name="Stear M."/>
            <person name="Miah G."/>
            <person name="Das G.B."/>
            <person name="Hossain M.M."/>
            <person name="Kumkum M."/>
            <person name="Islam M.S."/>
            <person name="Mollah A.M."/>
            <person name="Ahsan A."/>
            <person name="Tusar F."/>
            <person name="Khan M.K.I."/>
        </authorList>
    </citation>
    <scope>NUCLEOTIDE SEQUENCE [LARGE SCALE GENOMIC DNA]</scope>
</reference>
<feature type="coiled-coil region" evidence="9">
    <location>
        <begin position="154"/>
        <end position="209"/>
    </location>
</feature>
<dbReference type="PANTHER" id="PTHR14885">
    <property type="entry name" value="CILIA- AND FLAGELLA-ASSOCIATED PROTEIN 43-RELATED"/>
    <property type="match status" value="1"/>
</dbReference>
<evidence type="ECO:0000256" key="10">
    <source>
        <dbReference type="SAM" id="MobiDB-lite"/>
    </source>
</evidence>